<sequence>MNSDRTSAQAQGGRVRGGQDRGQAPVEWSDVRRWAADNGLDSAAAIEQWLDQATLPGATPTDPRALALLRTLQQYSMRWRPGEPLPDLQSLPFLYGDLMRTLSKPRIGSAYKTLDGRLVYPPGIDGPEWVRPLVDPLAEGGRLWPPSPVTATVRMAEAVYSAFGYSPFDSDSMIVSLATRPPLDTPYDSLAVRYLGSNLHNALKELGGVRIDPAAPKLASPADIIEARQRWPNVSPRGFESPYVIVVGQGSAQGPLSAWSPAVGPVHVGMIAQDGRVLADVAVSDTTGSVVSASGAAAPLAPHDLSAHGLYRVPHIVEASNNDPRLVVDLLVPFVRAVAAGRPDAAGLAPMRVTNAPFNWSVHHGADQPYVARVFEPAEVLAAIDVARRAAAVASIDEATSHVGGLANLAARAYRGNLATANAPEEVRQLAAARAMARACSPGATSEDRARVADAAQILGLSPDAVQGQGLTSVCDAAAGAVRRLYGRS</sequence>
<evidence type="ECO:0000313" key="2">
    <source>
        <dbReference type="EMBL" id="BCU02987.1"/>
    </source>
</evidence>
<feature type="region of interest" description="Disordered" evidence="1">
    <location>
        <begin position="1"/>
        <end position="27"/>
    </location>
</feature>
<organism evidence="2 3">
    <name type="scientific">Pandoravirus japonicus</name>
    <dbReference type="NCBI Taxonomy" id="2823154"/>
    <lineage>
        <taxon>Viruses</taxon>
        <taxon>Pandoravirus</taxon>
    </lineage>
</organism>
<proteinExistence type="predicted"/>
<evidence type="ECO:0000313" key="3">
    <source>
        <dbReference type="Proteomes" id="UP001253637"/>
    </source>
</evidence>
<protein>
    <submittedName>
        <fullName evidence="2">Uncharacterized protein</fullName>
    </submittedName>
</protein>
<dbReference type="Proteomes" id="UP001253637">
    <property type="component" value="Segment"/>
</dbReference>
<accession>A0A811BPQ3</accession>
<reference evidence="2" key="1">
    <citation type="submission" date="2021-04" db="EMBL/GenBank/DDBJ databases">
        <title>Draft Genome Sequence of Pandoravirus japonicus, Isolated from the Sabaishi River of Niigata, Japan.</title>
        <authorList>
            <person name="Hosokawa N."/>
            <person name="Takahashi H."/>
            <person name="Aoki K."/>
            <person name="Takemura M."/>
        </authorList>
    </citation>
    <scope>NUCLEOTIDE SEQUENCE</scope>
</reference>
<evidence type="ECO:0000256" key="1">
    <source>
        <dbReference type="SAM" id="MobiDB-lite"/>
    </source>
</evidence>
<dbReference type="EMBL" id="LC625835">
    <property type="protein sequence ID" value="BCU02987.1"/>
    <property type="molecule type" value="Genomic_DNA"/>
</dbReference>
<name>A0A811BPQ3_9VIRU</name>